<organism evidence="2 3">
    <name type="scientific">Litoribacter ruber</name>
    <dbReference type="NCBI Taxonomy" id="702568"/>
    <lineage>
        <taxon>Bacteria</taxon>
        <taxon>Pseudomonadati</taxon>
        <taxon>Bacteroidota</taxon>
        <taxon>Cytophagia</taxon>
        <taxon>Cytophagales</taxon>
        <taxon>Cyclobacteriaceae</taxon>
        <taxon>Litoribacter</taxon>
    </lineage>
</organism>
<keyword evidence="1" id="KW-0472">Membrane</keyword>
<keyword evidence="3" id="KW-1185">Reference proteome</keyword>
<dbReference type="EMBL" id="JAHCMY010000002">
    <property type="protein sequence ID" value="MBS9523752.1"/>
    <property type="molecule type" value="Genomic_DNA"/>
</dbReference>
<dbReference type="AlphaFoldDB" id="A0AAP2CKZ6"/>
<evidence type="ECO:0000313" key="2">
    <source>
        <dbReference type="EMBL" id="MBS9523752.1"/>
    </source>
</evidence>
<reference evidence="2 3" key="1">
    <citation type="submission" date="2021-05" db="EMBL/GenBank/DDBJ databases">
        <authorList>
            <person name="Zhang Z.D."/>
            <person name="Osman G."/>
        </authorList>
    </citation>
    <scope>NUCLEOTIDE SEQUENCE [LARGE SCALE GENOMIC DNA]</scope>
    <source>
        <strain evidence="2 3">KCTC 32217</strain>
    </source>
</reference>
<name>A0AAP2CKZ6_9BACT</name>
<accession>A0AAP2CKZ6</accession>
<protein>
    <submittedName>
        <fullName evidence="2">Uncharacterized protein</fullName>
    </submittedName>
</protein>
<dbReference type="Proteomes" id="UP001319104">
    <property type="component" value="Unassembled WGS sequence"/>
</dbReference>
<comment type="caution">
    <text evidence="2">The sequence shown here is derived from an EMBL/GenBank/DDBJ whole genome shotgun (WGS) entry which is preliminary data.</text>
</comment>
<proteinExistence type="predicted"/>
<keyword evidence="1" id="KW-0812">Transmembrane</keyword>
<keyword evidence="1" id="KW-1133">Transmembrane helix</keyword>
<feature type="transmembrane region" description="Helical" evidence="1">
    <location>
        <begin position="7"/>
        <end position="25"/>
    </location>
</feature>
<evidence type="ECO:0000313" key="3">
    <source>
        <dbReference type="Proteomes" id="UP001319104"/>
    </source>
</evidence>
<sequence>MKKKRISLLNILVFILAFIISSAIFSDWDNFKMGLKGELEVQKEQQHDKR</sequence>
<gene>
    <name evidence="2" type="ORF">KI659_06935</name>
</gene>
<dbReference type="RefSeq" id="WP_213944627.1">
    <property type="nucleotide sequence ID" value="NZ_JAHCMY010000002.1"/>
</dbReference>
<evidence type="ECO:0000256" key="1">
    <source>
        <dbReference type="SAM" id="Phobius"/>
    </source>
</evidence>